<organism evidence="1 2">
    <name type="scientific">Hygrophoropsis aurantiaca</name>
    <dbReference type="NCBI Taxonomy" id="72124"/>
    <lineage>
        <taxon>Eukaryota</taxon>
        <taxon>Fungi</taxon>
        <taxon>Dikarya</taxon>
        <taxon>Basidiomycota</taxon>
        <taxon>Agaricomycotina</taxon>
        <taxon>Agaricomycetes</taxon>
        <taxon>Agaricomycetidae</taxon>
        <taxon>Boletales</taxon>
        <taxon>Coniophorineae</taxon>
        <taxon>Hygrophoropsidaceae</taxon>
        <taxon>Hygrophoropsis</taxon>
    </lineage>
</organism>
<evidence type="ECO:0000313" key="2">
    <source>
        <dbReference type="Proteomes" id="UP000790377"/>
    </source>
</evidence>
<sequence>MPHTGELPPVGQKSLYSHLDVKRLTGTRQGHNTIFGKLLWLAIKTVVLLTEPMRQPGPRNKSFVDMLERLRHGKCTEDDFVLLNSRLLSNVRLDWNSPGWLDAPFIVSENEVKDKLNEQCATAYAKRVGRPLHWYYCID</sequence>
<name>A0ACB8A161_9AGAM</name>
<proteinExistence type="predicted"/>
<comment type="caution">
    <text evidence="1">The sequence shown here is derived from an EMBL/GenBank/DDBJ whole genome shotgun (WGS) entry which is preliminary data.</text>
</comment>
<evidence type="ECO:0000313" key="1">
    <source>
        <dbReference type="EMBL" id="KAH7906697.1"/>
    </source>
</evidence>
<protein>
    <submittedName>
        <fullName evidence="1">Uncharacterized protein</fullName>
    </submittedName>
</protein>
<dbReference type="Proteomes" id="UP000790377">
    <property type="component" value="Unassembled WGS sequence"/>
</dbReference>
<keyword evidence="2" id="KW-1185">Reference proteome</keyword>
<feature type="non-terminal residue" evidence="1">
    <location>
        <position position="139"/>
    </location>
</feature>
<accession>A0ACB8A161</accession>
<dbReference type="EMBL" id="MU267986">
    <property type="protein sequence ID" value="KAH7906697.1"/>
    <property type="molecule type" value="Genomic_DNA"/>
</dbReference>
<reference evidence="1" key="1">
    <citation type="journal article" date="2021" name="New Phytol.">
        <title>Evolutionary innovations through gain and loss of genes in the ectomycorrhizal Boletales.</title>
        <authorList>
            <person name="Wu G."/>
            <person name="Miyauchi S."/>
            <person name="Morin E."/>
            <person name="Kuo A."/>
            <person name="Drula E."/>
            <person name="Varga T."/>
            <person name="Kohler A."/>
            <person name="Feng B."/>
            <person name="Cao Y."/>
            <person name="Lipzen A."/>
            <person name="Daum C."/>
            <person name="Hundley H."/>
            <person name="Pangilinan J."/>
            <person name="Johnson J."/>
            <person name="Barry K."/>
            <person name="LaButti K."/>
            <person name="Ng V."/>
            <person name="Ahrendt S."/>
            <person name="Min B."/>
            <person name="Choi I.G."/>
            <person name="Park H."/>
            <person name="Plett J.M."/>
            <person name="Magnuson J."/>
            <person name="Spatafora J.W."/>
            <person name="Nagy L.G."/>
            <person name="Henrissat B."/>
            <person name="Grigoriev I.V."/>
            <person name="Yang Z.L."/>
            <person name="Xu J."/>
            <person name="Martin F.M."/>
        </authorList>
    </citation>
    <scope>NUCLEOTIDE SEQUENCE</scope>
    <source>
        <strain evidence="1">ATCC 28755</strain>
    </source>
</reference>
<gene>
    <name evidence="1" type="ORF">BJ138DRAFT_1015795</name>
</gene>